<proteinExistence type="predicted"/>
<dbReference type="Gene3D" id="3.30.70.1230">
    <property type="entry name" value="Nucleotide cyclase"/>
    <property type="match status" value="1"/>
</dbReference>
<keyword evidence="1" id="KW-1133">Transmembrane helix</keyword>
<feature type="domain" description="Guanylate cyclase" evidence="2">
    <location>
        <begin position="291"/>
        <end position="426"/>
    </location>
</feature>
<dbReference type="AlphaFoldDB" id="A0A838BTA1"/>
<organism evidence="3 4">
    <name type="scientific">Microvirga mediterraneensis</name>
    <dbReference type="NCBI Taxonomy" id="2754695"/>
    <lineage>
        <taxon>Bacteria</taxon>
        <taxon>Pseudomonadati</taxon>
        <taxon>Pseudomonadota</taxon>
        <taxon>Alphaproteobacteria</taxon>
        <taxon>Hyphomicrobiales</taxon>
        <taxon>Methylobacteriaceae</taxon>
        <taxon>Microvirga</taxon>
    </lineage>
</organism>
<keyword evidence="1" id="KW-0812">Transmembrane</keyword>
<dbReference type="GO" id="GO:0004016">
    <property type="term" value="F:adenylate cyclase activity"/>
    <property type="evidence" value="ECO:0007669"/>
    <property type="project" value="UniProtKB-ARBA"/>
</dbReference>
<dbReference type="Pfam" id="PF00211">
    <property type="entry name" value="Guanylate_cyc"/>
    <property type="match status" value="1"/>
</dbReference>
<dbReference type="CDD" id="cd07302">
    <property type="entry name" value="CHD"/>
    <property type="match status" value="1"/>
</dbReference>
<gene>
    <name evidence="3" type="ORF">H0S73_18600</name>
</gene>
<dbReference type="SMART" id="SM00044">
    <property type="entry name" value="CYCc"/>
    <property type="match status" value="1"/>
</dbReference>
<dbReference type="SUPFAM" id="SSF55073">
    <property type="entry name" value="Nucleotide cyclase"/>
    <property type="match status" value="1"/>
</dbReference>
<dbReference type="InterPro" id="IPR029787">
    <property type="entry name" value="Nucleotide_cyclase"/>
</dbReference>
<feature type="transmembrane region" description="Helical" evidence="1">
    <location>
        <begin position="16"/>
        <end position="36"/>
    </location>
</feature>
<evidence type="ECO:0000259" key="2">
    <source>
        <dbReference type="PROSITE" id="PS50125"/>
    </source>
</evidence>
<dbReference type="PANTHER" id="PTHR43081:SF18">
    <property type="entry name" value="BLL7624 PROTEIN"/>
    <property type="match status" value="1"/>
</dbReference>
<dbReference type="Proteomes" id="UP000572984">
    <property type="component" value="Unassembled WGS sequence"/>
</dbReference>
<dbReference type="GO" id="GO:0006171">
    <property type="term" value="P:cAMP biosynthetic process"/>
    <property type="evidence" value="ECO:0007669"/>
    <property type="project" value="TreeGrafter"/>
</dbReference>
<evidence type="ECO:0000313" key="3">
    <source>
        <dbReference type="EMBL" id="MBA1158123.1"/>
    </source>
</evidence>
<dbReference type="PANTHER" id="PTHR43081">
    <property type="entry name" value="ADENYLATE CYCLASE, TERMINAL-DIFFERENTIATION SPECIFIC-RELATED"/>
    <property type="match status" value="1"/>
</dbReference>
<dbReference type="InterPro" id="IPR021796">
    <property type="entry name" value="Tll0287-like_dom"/>
</dbReference>
<name>A0A838BTA1_9HYPH</name>
<sequence length="529" mass="58695">MAGLGERASYQPRAMVTLLVATVILGVLGLPVAVWLDLQILSERVLRMQASEASRIIDDMRSFYGSDVVGRVLEAPEPVMVTHNYRDISGAIPIPATLSIELGKRISAQDGSVKYRFVSDMPFKGREPHQLDDFERDALSRLRANPEQPVVEVSGSLFDKNVRTAAPIVMGPVCVSCHNSHPDSPKTDWKVGDIRGIQEISVRQPIFANILSFKYSLIYLSLASLAGLACIFLQRRQERLIRGMNQELTEANDFLAGISTKLAKYLSPQIYKSIFSGQKDVAIATERKKLTIFFSDIKDFTTIAERLQPEDLTQLLNEYFTEMSAIALRHGATIDKFVGDAILIFFGDPETKGVKEDARACLRMAVDMQQYMEQLNARWRKQGIDLPMRVRMGINTGFCNVGNFGSEDRMAYTIIGAEANIAARLQAVAEPGGICLSYETYALVRDLVRARPLEAIAMKGIKREVVPYAVEGFLGELAQRPQVIVEHVTGLDLFLDLDAIKHGEIDQARRRLSEALAALETSRPAAKAS</sequence>
<keyword evidence="1" id="KW-0472">Membrane</keyword>
<dbReference type="Pfam" id="PF11845">
    <property type="entry name" value="Tll0287-like"/>
    <property type="match status" value="1"/>
</dbReference>
<dbReference type="EMBL" id="JACDXJ010000001">
    <property type="protein sequence ID" value="MBA1158123.1"/>
    <property type="molecule type" value="Genomic_DNA"/>
</dbReference>
<reference evidence="3 4" key="1">
    <citation type="submission" date="2020-07" db="EMBL/GenBank/DDBJ databases">
        <title>Draft genome and description of Microvirga mediterraneensis Marseille-Q2068 sp. nov.</title>
        <authorList>
            <person name="Boxberger M."/>
        </authorList>
    </citation>
    <scope>NUCLEOTIDE SEQUENCE [LARGE SCALE GENOMIC DNA]</scope>
    <source>
        <strain evidence="3 4">Marseille-Q2068</strain>
    </source>
</reference>
<protein>
    <submittedName>
        <fullName evidence="3">Adenylate/guanylate cyclase domain-containing protein</fullName>
    </submittedName>
</protein>
<dbReference type="InterPro" id="IPR001054">
    <property type="entry name" value="A/G_cyclase"/>
</dbReference>
<evidence type="ECO:0000313" key="4">
    <source>
        <dbReference type="Proteomes" id="UP000572984"/>
    </source>
</evidence>
<evidence type="ECO:0000256" key="1">
    <source>
        <dbReference type="SAM" id="Phobius"/>
    </source>
</evidence>
<dbReference type="GO" id="GO:0035556">
    <property type="term" value="P:intracellular signal transduction"/>
    <property type="evidence" value="ECO:0007669"/>
    <property type="project" value="InterPro"/>
</dbReference>
<accession>A0A838BTA1</accession>
<dbReference type="InterPro" id="IPR050697">
    <property type="entry name" value="Adenylyl/Guanylyl_Cyclase_3/4"/>
</dbReference>
<dbReference type="RefSeq" id="WP_181053547.1">
    <property type="nucleotide sequence ID" value="NZ_JACDXJ010000001.1"/>
</dbReference>
<comment type="caution">
    <text evidence="3">The sequence shown here is derived from an EMBL/GenBank/DDBJ whole genome shotgun (WGS) entry which is preliminary data.</text>
</comment>
<keyword evidence="4" id="KW-1185">Reference proteome</keyword>
<dbReference type="PROSITE" id="PS50125">
    <property type="entry name" value="GUANYLATE_CYCLASE_2"/>
    <property type="match status" value="1"/>
</dbReference>